<evidence type="ECO:0000256" key="1">
    <source>
        <dbReference type="SAM" id="SignalP"/>
    </source>
</evidence>
<dbReference type="EMBL" id="OR460158">
    <property type="protein sequence ID" value="WNS50081.1"/>
    <property type="molecule type" value="mRNA"/>
</dbReference>
<feature type="signal peptide" evidence="1">
    <location>
        <begin position="1"/>
        <end position="17"/>
    </location>
</feature>
<sequence length="280" mass="31131">MQVWGWISPLVYIIVLAGISDKGLVHCQSKRKLAVERKPVVPNTDTKVGHSILYNRLLTPTDLKEFASARVHSADFTTRLEITKSGTQGLQRVLRIPILPPSQLTPSQPYYVQVSAGLDQSRTSQAFSTMFSLSDGSHVTGFVLPGTEDRSARVLCYGMEADEDSPAGLDRPLSRYRLINRTPSDDDDDDDASSNRVVIVSNLGARRIAPVNETTILFKPGRDWGSCSAVEYSTFRNVVGFSRHLNPRKGLFFDVHLSRSNGRLNLLYLLIKLVRESSLI</sequence>
<name>A0AA96MMD7_HALDU</name>
<feature type="chain" id="PRO_5041646365" evidence="1">
    <location>
        <begin position="18"/>
        <end position="280"/>
    </location>
</feature>
<accession>A0AA96MMD7</accession>
<dbReference type="AlphaFoldDB" id="A0AA96MMD7"/>
<protein>
    <submittedName>
        <fullName evidence="2">Uncharacterized protein 18</fullName>
    </submittedName>
</protein>
<proteinExistence type="evidence at transcript level"/>
<organism evidence="2">
    <name type="scientific">Halisarca dujardinii</name>
    <name type="common">Dujardin's slime sponge</name>
    <dbReference type="NCBI Taxonomy" id="2583056"/>
    <lineage>
        <taxon>Eukaryota</taxon>
        <taxon>Metazoa</taxon>
        <taxon>Porifera</taxon>
        <taxon>Demospongiae</taxon>
        <taxon>Verongimorpha</taxon>
        <taxon>Chondrillida</taxon>
        <taxon>Halisarcidae</taxon>
        <taxon>Halisarca</taxon>
    </lineage>
</organism>
<evidence type="ECO:0000313" key="2">
    <source>
        <dbReference type="EMBL" id="WNS50081.1"/>
    </source>
</evidence>
<reference evidence="2" key="1">
    <citation type="submission" date="2023-08" db="EMBL/GenBank/DDBJ databases">
        <authorList>
            <person name="Adameyko K."/>
            <person name="Kravchuk O."/>
            <person name="Lyupina Y."/>
        </authorList>
    </citation>
    <scope>NUCLEOTIDE SEQUENCE</scope>
</reference>
<keyword evidence="1" id="KW-0732">Signal</keyword>